<keyword evidence="2" id="KW-0520">NAD</keyword>
<evidence type="ECO:0000256" key="1">
    <source>
        <dbReference type="ARBA" id="ARBA00023002"/>
    </source>
</evidence>
<comment type="caution">
    <text evidence="5">The sequence shown here is derived from an EMBL/GenBank/DDBJ whole genome shotgun (WGS) entry which is preliminary data.</text>
</comment>
<evidence type="ECO:0000259" key="3">
    <source>
        <dbReference type="Pfam" id="PF02826"/>
    </source>
</evidence>
<evidence type="ECO:0000256" key="2">
    <source>
        <dbReference type="ARBA" id="ARBA00023027"/>
    </source>
</evidence>
<reference evidence="4 7" key="2">
    <citation type="submission" date="2016-11" db="EMBL/GenBank/DDBJ databases">
        <title>Draft genome of Pseudomonas versuta A4R1.5.</title>
        <authorList>
            <person name="See-Too W.-S."/>
        </authorList>
    </citation>
    <scope>NUCLEOTIDE SEQUENCE [LARGE SCALE GENOMIC DNA]</scope>
    <source>
        <strain evidence="4 7">A4R1.5</strain>
    </source>
</reference>
<dbReference type="SUPFAM" id="SSF52283">
    <property type="entry name" value="Formate/glycerate dehydrogenase catalytic domain-like"/>
    <property type="match status" value="1"/>
</dbReference>
<protein>
    <submittedName>
        <fullName evidence="5">Glyoxylate/hydroxypyruvate reductase A</fullName>
    </submittedName>
</protein>
<dbReference type="AlphaFoldDB" id="A0A0M4RHD9"/>
<organism evidence="5 6">
    <name type="scientific">Pseudomonas versuta</name>
    <dbReference type="NCBI Taxonomy" id="1788301"/>
    <lineage>
        <taxon>Bacteria</taxon>
        <taxon>Pseudomonadati</taxon>
        <taxon>Pseudomonadota</taxon>
        <taxon>Gammaproteobacteria</taxon>
        <taxon>Pseudomonadales</taxon>
        <taxon>Pseudomonadaceae</taxon>
        <taxon>Pseudomonas</taxon>
    </lineage>
</organism>
<keyword evidence="1" id="KW-0560">Oxidoreductase</keyword>
<accession>A0A0M4RHD9</accession>
<dbReference type="InterPro" id="IPR006140">
    <property type="entry name" value="D-isomer_DH_NAD-bd"/>
</dbReference>
<dbReference type="GO" id="GO:0016491">
    <property type="term" value="F:oxidoreductase activity"/>
    <property type="evidence" value="ECO:0007669"/>
    <property type="project" value="UniProtKB-KW"/>
</dbReference>
<dbReference type="EMBL" id="MPJC01000005">
    <property type="protein sequence ID" value="OKA21820.1"/>
    <property type="molecule type" value="Genomic_DNA"/>
</dbReference>
<gene>
    <name evidence="4" type="ORF">BOH73_11090</name>
    <name evidence="5" type="ORF">BOH74_00125</name>
</gene>
<proteinExistence type="predicted"/>
<reference evidence="5 6" key="1">
    <citation type="submission" date="2016-11" db="EMBL/GenBank/DDBJ databases">
        <title>Draft genome of Pseudomonas versuta A4R1.12.</title>
        <authorList>
            <person name="See-Too W.-S."/>
        </authorList>
    </citation>
    <scope>NUCLEOTIDE SEQUENCE [LARGE SCALE GENOMIC DNA]</scope>
    <source>
        <strain evidence="5 6">A4R1.12</strain>
    </source>
</reference>
<dbReference type="GO" id="GO:0051287">
    <property type="term" value="F:NAD binding"/>
    <property type="evidence" value="ECO:0007669"/>
    <property type="project" value="InterPro"/>
</dbReference>
<evidence type="ECO:0000313" key="6">
    <source>
        <dbReference type="Proteomes" id="UP000185990"/>
    </source>
</evidence>
<accession>A0A1Q4KJY3</accession>
<evidence type="ECO:0000313" key="5">
    <source>
        <dbReference type="EMBL" id="OKA29216.1"/>
    </source>
</evidence>
<dbReference type="InterPro" id="IPR036291">
    <property type="entry name" value="NAD(P)-bd_dom_sf"/>
</dbReference>
<dbReference type="OrthoDB" id="9787219at2"/>
<dbReference type="Proteomes" id="UP000185990">
    <property type="component" value="Unassembled WGS sequence"/>
</dbReference>
<dbReference type="PANTHER" id="PTHR43333:SF1">
    <property type="entry name" value="D-ISOMER SPECIFIC 2-HYDROXYACID DEHYDROGENASE NAD-BINDING DOMAIN-CONTAINING PROTEIN"/>
    <property type="match status" value="1"/>
</dbReference>
<dbReference type="EMBL" id="MPJD01000001">
    <property type="protein sequence ID" value="OKA29216.1"/>
    <property type="molecule type" value="Genomic_DNA"/>
</dbReference>
<feature type="domain" description="D-isomer specific 2-hydroxyacid dehydrogenase NAD-binding" evidence="3">
    <location>
        <begin position="103"/>
        <end position="274"/>
    </location>
</feature>
<sequence>MTTLVLLSKDHKLLAQLQAAFAEHAPSLQVVLADDPAAAQARVAACWHPPAGSLARLPNLRLVHSVAAGVDHLGSDTSGPVVPVCRVVDPDHRQGMTEYVRWTVLHFHRDFDRVIAQQRSRLWERHPQRPAGQFKVGVMGLGSLGAAIASDLAGAGYDVRGWARSPRQLDGVACHYAEVGFEGFVDGLDLLVNLLPLTDATRGILCSRTFDRLARGAAIVNVGRGQHLCIDDLQLALHSGQLRGAVLDVFEHEPLPAEHALWHMPGVVITPHMASAASHACIARQVAENTRRLLSGEVLNNLVDPLLGY</sequence>
<dbReference type="KEGG" id="ppsy:AOC04_11175"/>
<dbReference type="CDD" id="cd12164">
    <property type="entry name" value="GDH_like_2"/>
    <property type="match status" value="1"/>
</dbReference>
<dbReference type="Proteomes" id="UP000186677">
    <property type="component" value="Unassembled WGS sequence"/>
</dbReference>
<name>A0A0M4RHD9_9PSED</name>
<dbReference type="RefSeq" id="WP_060693361.1">
    <property type="nucleotide sequence ID" value="NZ_CP012676.1"/>
</dbReference>
<dbReference type="SUPFAM" id="SSF51735">
    <property type="entry name" value="NAD(P)-binding Rossmann-fold domains"/>
    <property type="match status" value="1"/>
</dbReference>
<keyword evidence="7" id="KW-1185">Reference proteome</keyword>
<dbReference type="Pfam" id="PF02826">
    <property type="entry name" value="2-Hacid_dh_C"/>
    <property type="match status" value="1"/>
</dbReference>
<evidence type="ECO:0000313" key="4">
    <source>
        <dbReference type="EMBL" id="OKA21820.1"/>
    </source>
</evidence>
<dbReference type="PANTHER" id="PTHR43333">
    <property type="entry name" value="2-HACID_DH_C DOMAIN-CONTAINING PROTEIN"/>
    <property type="match status" value="1"/>
</dbReference>
<evidence type="ECO:0000313" key="7">
    <source>
        <dbReference type="Proteomes" id="UP000186677"/>
    </source>
</evidence>
<dbReference type="Gene3D" id="3.40.50.720">
    <property type="entry name" value="NAD(P)-binding Rossmann-like Domain"/>
    <property type="match status" value="2"/>
</dbReference>